<dbReference type="GO" id="GO:0008237">
    <property type="term" value="F:metallopeptidase activity"/>
    <property type="evidence" value="ECO:0007669"/>
    <property type="project" value="UniProtKB-KW"/>
</dbReference>
<dbReference type="PANTHER" id="PTHR10410">
    <property type="entry name" value="EUKARYOTIC TRANSLATION INITIATION FACTOR 3 -RELATED"/>
    <property type="match status" value="1"/>
</dbReference>
<evidence type="ECO:0000256" key="11">
    <source>
        <dbReference type="ARBA" id="ARBA00022833"/>
    </source>
</evidence>
<dbReference type="SMART" id="SM00232">
    <property type="entry name" value="JAB_MPN"/>
    <property type="match status" value="1"/>
</dbReference>
<evidence type="ECO:0000256" key="8">
    <source>
        <dbReference type="ARBA" id="ARBA00022723"/>
    </source>
</evidence>
<keyword evidence="17" id="KW-1185">Reference proteome</keyword>
<evidence type="ECO:0000256" key="4">
    <source>
        <dbReference type="ARBA" id="ARBA00011098"/>
    </source>
</evidence>
<evidence type="ECO:0000256" key="9">
    <source>
        <dbReference type="ARBA" id="ARBA00022790"/>
    </source>
</evidence>
<dbReference type="FunFam" id="3.40.140.10:FF:000203">
    <property type="entry name" value="COP9 signalosome complex subunit 5"/>
    <property type="match status" value="1"/>
</dbReference>
<evidence type="ECO:0000256" key="7">
    <source>
        <dbReference type="ARBA" id="ARBA00022670"/>
    </source>
</evidence>
<evidence type="ECO:0000256" key="1">
    <source>
        <dbReference type="ARBA" id="ARBA00004123"/>
    </source>
</evidence>
<dbReference type="STRING" id="45354.A0A1L0FXB0"/>
<evidence type="ECO:0000256" key="10">
    <source>
        <dbReference type="ARBA" id="ARBA00022801"/>
    </source>
</evidence>
<dbReference type="SUPFAM" id="SSF102712">
    <property type="entry name" value="JAB1/MPN domain"/>
    <property type="match status" value="1"/>
</dbReference>
<evidence type="ECO:0000256" key="13">
    <source>
        <dbReference type="ARBA" id="ARBA00023242"/>
    </source>
</evidence>
<dbReference type="EMBL" id="LT635757">
    <property type="protein sequence ID" value="SGZ49186.1"/>
    <property type="molecule type" value="Genomic_DNA"/>
</dbReference>
<proteinExistence type="inferred from homology"/>
<dbReference type="GO" id="GO:0008180">
    <property type="term" value="C:COP9 signalosome"/>
    <property type="evidence" value="ECO:0007669"/>
    <property type="project" value="UniProtKB-KW"/>
</dbReference>
<dbReference type="GO" id="GO:0005737">
    <property type="term" value="C:cytoplasm"/>
    <property type="evidence" value="ECO:0007669"/>
    <property type="project" value="UniProtKB-SubCell"/>
</dbReference>
<evidence type="ECO:0000259" key="15">
    <source>
        <dbReference type="PROSITE" id="PS50249"/>
    </source>
</evidence>
<evidence type="ECO:0000256" key="12">
    <source>
        <dbReference type="ARBA" id="ARBA00023049"/>
    </source>
</evidence>
<accession>A0A1L0FXB0</accession>
<dbReference type="InterPro" id="IPR050242">
    <property type="entry name" value="JAMM_MPN+_peptidase_M67A"/>
</dbReference>
<keyword evidence="11" id="KW-0862">Zinc</keyword>
<dbReference type="InterPro" id="IPR000555">
    <property type="entry name" value="JAMM/MPN+_dom"/>
</dbReference>
<gene>
    <name evidence="16" type="ORF">SAMEA4029010_CIC11G00000000028</name>
</gene>
<feature type="domain" description="MPN" evidence="15">
    <location>
        <begin position="66"/>
        <end position="203"/>
    </location>
</feature>
<feature type="compositionally biased region" description="Acidic residues" evidence="14">
    <location>
        <begin position="344"/>
        <end position="370"/>
    </location>
</feature>
<dbReference type="Pfam" id="PF01398">
    <property type="entry name" value="JAB"/>
    <property type="match status" value="1"/>
</dbReference>
<evidence type="ECO:0000256" key="2">
    <source>
        <dbReference type="ARBA" id="ARBA00004496"/>
    </source>
</evidence>
<evidence type="ECO:0000313" key="17">
    <source>
        <dbReference type="Proteomes" id="UP000182334"/>
    </source>
</evidence>
<dbReference type="PROSITE" id="PS50249">
    <property type="entry name" value="MPN"/>
    <property type="match status" value="1"/>
</dbReference>
<comment type="similarity">
    <text evidence="3">Belongs to the peptidase M67A family. CSN5 subfamily.</text>
</comment>
<name>A0A1L0FXB0_9ASCO</name>
<keyword evidence="13" id="KW-0539">Nucleus</keyword>
<evidence type="ECO:0000256" key="14">
    <source>
        <dbReference type="SAM" id="MobiDB-lite"/>
    </source>
</evidence>
<sequence>MTCCSLYKLASEVSPAKQSQQKLAISPQQLGQLPVQNYDSLYELGPNQEVLNTRPWRNLPKYFTEVLISALALLKMSVHAKLGGSIEVMGMLTGKIVRNTIIVMDVYSLPVEGTETRVNAQNEAYEYMVQYLDLLKSVGREEHIVGWYHSHPGYGCWLSGIDVATQSLNQNFQDPYLAIVVDPILTVNQGKVEIGAFRTYPIGYVPAKKNDVTVEATHIKSKRKKHDFGIHAEQYYSLDIKLFKSSTDEPLIDAILNNSWVSNLLQATTSQIEYDKRLAIKVDALLSVKREKVPSYKRCLFKFATTFEEKVSKAGHGRHGPVEGTDTEDQMSIEGSVPPNYGSDDGDDDGDDDDDDGDDDDDDDDDIDIDKDDRNSSAMELQEDKNDKKRGLRTSSVDSKLSLYFEPSHSGTRKRFATGGNSALGNELNFKMQTAQSEIKRQLRNVLKVGHSELIQMMANQTRRKVFGGFDPKD</sequence>
<comment type="subcellular location">
    <subcellularLocation>
        <location evidence="2">Cytoplasm</location>
    </subcellularLocation>
    <subcellularLocation>
        <location evidence="1">Nucleus</location>
    </subcellularLocation>
</comment>
<keyword evidence="12" id="KW-0482">Metalloprotease</keyword>
<keyword evidence="10" id="KW-0378">Hydrolase</keyword>
<keyword evidence="9" id="KW-0736">Signalosome</keyword>
<dbReference type="Gene3D" id="3.40.140.10">
    <property type="entry name" value="Cytidine Deaminase, domain 2"/>
    <property type="match status" value="1"/>
</dbReference>
<evidence type="ECO:0000313" key="16">
    <source>
        <dbReference type="EMBL" id="SGZ49186.1"/>
    </source>
</evidence>
<feature type="region of interest" description="Disordered" evidence="14">
    <location>
        <begin position="312"/>
        <end position="393"/>
    </location>
</feature>
<dbReference type="AlphaFoldDB" id="A0A1L0FXB0"/>
<dbReference type="InterPro" id="IPR037518">
    <property type="entry name" value="MPN"/>
</dbReference>
<dbReference type="OrthoDB" id="605656at2759"/>
<evidence type="ECO:0000256" key="6">
    <source>
        <dbReference type="ARBA" id="ARBA00022490"/>
    </source>
</evidence>
<keyword evidence="8" id="KW-0479">Metal-binding</keyword>
<dbReference type="Proteomes" id="UP000182334">
    <property type="component" value="Chromosome II"/>
</dbReference>
<protein>
    <recommendedName>
        <fullName evidence="5">COP9 signalosome complex subunit 5</fullName>
    </recommendedName>
</protein>
<dbReference type="CDD" id="cd08069">
    <property type="entry name" value="MPN_RPN11_CSN5"/>
    <property type="match status" value="1"/>
</dbReference>
<dbReference type="GO" id="GO:0006508">
    <property type="term" value="P:proteolysis"/>
    <property type="evidence" value="ECO:0007669"/>
    <property type="project" value="UniProtKB-KW"/>
</dbReference>
<evidence type="ECO:0000256" key="3">
    <source>
        <dbReference type="ARBA" id="ARBA00006008"/>
    </source>
</evidence>
<organism evidence="16 17">
    <name type="scientific">Sungouiella intermedia</name>
    <dbReference type="NCBI Taxonomy" id="45354"/>
    <lineage>
        <taxon>Eukaryota</taxon>
        <taxon>Fungi</taxon>
        <taxon>Dikarya</taxon>
        <taxon>Ascomycota</taxon>
        <taxon>Saccharomycotina</taxon>
        <taxon>Pichiomycetes</taxon>
        <taxon>Metschnikowiaceae</taxon>
        <taxon>Sungouiella</taxon>
    </lineage>
</organism>
<evidence type="ECO:0000256" key="5">
    <source>
        <dbReference type="ARBA" id="ARBA00014880"/>
    </source>
</evidence>
<dbReference type="GO" id="GO:0046872">
    <property type="term" value="F:metal ion binding"/>
    <property type="evidence" value="ECO:0007669"/>
    <property type="project" value="UniProtKB-KW"/>
</dbReference>
<keyword evidence="7" id="KW-0645">Protease</keyword>
<keyword evidence="6" id="KW-0963">Cytoplasm</keyword>
<reference evidence="16 17" key="1">
    <citation type="submission" date="2016-10" db="EMBL/GenBank/DDBJ databases">
        <authorList>
            <person name="de Groot N.N."/>
        </authorList>
    </citation>
    <scope>NUCLEOTIDE SEQUENCE [LARGE SCALE GENOMIC DNA]</scope>
    <source>
        <strain evidence="16 17">CBS 141442</strain>
    </source>
</reference>
<comment type="subunit">
    <text evidence="4">Component of the COP9 signalosome (CSN) complex.</text>
</comment>